<gene>
    <name evidence="1" type="ORF">STNY_R32880</name>
</gene>
<dbReference type="Proteomes" id="UP000825066">
    <property type="component" value="Chromosome"/>
</dbReference>
<reference evidence="1 2" key="1">
    <citation type="submission" date="2021-05" db="EMBL/GenBank/DDBJ databases">
        <title>Complete Genome Sequence of Stenotrophomonas pavanii strain Y.</title>
        <authorList>
            <person name="Dohra H."/>
            <person name="Mohad Din A.R.J."/>
            <person name="Suzuki K."/>
            <person name="Fatma A."/>
            <person name="Honjyo M."/>
            <person name="Nishimura T."/>
            <person name="Moriuch R."/>
            <person name="Masuda K."/>
            <person name="Minoura A."/>
            <person name="Tashiro Y."/>
            <person name="Futamata H."/>
        </authorList>
    </citation>
    <scope>NUCLEOTIDE SEQUENCE [LARGE SCALE GENOMIC DNA]</scope>
    <source>
        <strain evidence="2">Y</strain>
    </source>
</reference>
<proteinExistence type="predicted"/>
<evidence type="ECO:0000313" key="2">
    <source>
        <dbReference type="Proteomes" id="UP000825066"/>
    </source>
</evidence>
<dbReference type="EMBL" id="AP024684">
    <property type="protein sequence ID" value="BCX45071.1"/>
    <property type="molecule type" value="Genomic_DNA"/>
</dbReference>
<accession>A0ABM7R433</accession>
<organism evidence="1 2">
    <name type="scientific">Stenotrophomonas pavanii</name>
    <dbReference type="NCBI Taxonomy" id="487698"/>
    <lineage>
        <taxon>Bacteria</taxon>
        <taxon>Pseudomonadati</taxon>
        <taxon>Pseudomonadota</taxon>
        <taxon>Gammaproteobacteria</taxon>
        <taxon>Lysobacterales</taxon>
        <taxon>Lysobacteraceae</taxon>
        <taxon>Stenotrophomonas</taxon>
    </lineage>
</organism>
<name>A0ABM7R433_9GAMM</name>
<evidence type="ECO:0008006" key="3">
    <source>
        <dbReference type="Google" id="ProtNLM"/>
    </source>
</evidence>
<dbReference type="RefSeq" id="WP_130767834.1">
    <property type="nucleotide sequence ID" value="NZ_AP024684.1"/>
</dbReference>
<keyword evidence="2" id="KW-1185">Reference proteome</keyword>
<protein>
    <recommendedName>
        <fullName evidence="3">RiboL-PSP-HEPN domain-containing protein</fullName>
    </recommendedName>
</protein>
<evidence type="ECO:0000313" key="1">
    <source>
        <dbReference type="EMBL" id="BCX45071.1"/>
    </source>
</evidence>
<sequence length="256" mass="28154">MDLLKDAMDRALAEMRRHDSQRRSLPRESLIALAADAQQVIDATRAAMADGAGGPRTERRMAAGGLLVYALDIAWSACHLLRTDPVRTHIVVLTLWRPLLEVWLRAAFFALEATDDEVASFLHKGKLPRRNPKDPRDFSPRLIAGLVGPTICPDEPGLLNDLGAEVKDWHGLVHGGNIVVDLYDGGDTLQSQVGPDDMAVIVNRVAVVACLIGLVGLNLSVDEGRRAEIEPLQASLTERVRSFQARWPQIQRDRLA</sequence>